<dbReference type="PANTHER" id="PTHR24322:SF736">
    <property type="entry name" value="RETINOL DEHYDROGENASE 10"/>
    <property type="match status" value="1"/>
</dbReference>
<dbReference type="PROSITE" id="PS00061">
    <property type="entry name" value="ADH_SHORT"/>
    <property type="match status" value="1"/>
</dbReference>
<evidence type="ECO:0000313" key="5">
    <source>
        <dbReference type="EMBL" id="VFA87414.1"/>
    </source>
</evidence>
<accession>A0A449GP19</accession>
<dbReference type="Pfam" id="PF00106">
    <property type="entry name" value="adh_short"/>
    <property type="match status" value="1"/>
</dbReference>
<dbReference type="PRINTS" id="PR00080">
    <property type="entry name" value="SDRFAMILY"/>
</dbReference>
<dbReference type="RefSeq" id="WP_137354152.1">
    <property type="nucleotide sequence ID" value="NZ_CAACYE020000001.1"/>
</dbReference>
<dbReference type="NCBIfam" id="NF005878">
    <property type="entry name" value="PRK07825.1"/>
    <property type="match status" value="1"/>
</dbReference>
<dbReference type="FunFam" id="3.40.50.720:FF:000084">
    <property type="entry name" value="Short-chain dehydrogenase reductase"/>
    <property type="match status" value="1"/>
</dbReference>
<dbReference type="SUPFAM" id="SSF51735">
    <property type="entry name" value="NAD(P)-binding Rossmann-fold domains"/>
    <property type="match status" value="1"/>
</dbReference>
<evidence type="ECO:0000259" key="4">
    <source>
        <dbReference type="SMART" id="SM00822"/>
    </source>
</evidence>
<evidence type="ECO:0000256" key="3">
    <source>
        <dbReference type="RuleBase" id="RU000363"/>
    </source>
</evidence>
<dbReference type="EC" id="1.1.1.269" evidence="5"/>
<reference evidence="5" key="1">
    <citation type="submission" date="2019-02" db="EMBL/GenBank/DDBJ databases">
        <authorList>
            <consortium name="Pathogen Informatics"/>
        </authorList>
    </citation>
    <scope>NUCLEOTIDE SEQUENCE</scope>
    <source>
        <strain evidence="5">3012STDY6733949</strain>
    </source>
</reference>
<evidence type="ECO:0000256" key="1">
    <source>
        <dbReference type="ARBA" id="ARBA00006484"/>
    </source>
</evidence>
<sequence length="281" mass="29949">MSSAARIAGKVVVITGGARGIGYATARTLRDLGAQVAIGDVDEAKVKESGAELGLDVYGALDVTDPDSFEAFLDQVERTLGPIDVLVNNAGIMPTGHFADEPDRVSRRILDINVYGVVLGSKLATRRMLERGRGHVINIASLAGVVATPGLATYCASKAAVLALTDTLRLEYRDRGIEFSAVTPTFTNTELVAGTAGAKGMRNAEPEEIAAAVAALITTPRRRVAVTKLAGRLANLQYYVPEKVLDFLGDKLGMKEVFLSEVDQQARAAYERRARGEEDES</sequence>
<dbReference type="EMBL" id="CAACYE010000005">
    <property type="protein sequence ID" value="VFA87414.1"/>
    <property type="molecule type" value="Genomic_DNA"/>
</dbReference>
<keyword evidence="2 5" id="KW-0560">Oxidoreductase</keyword>
<dbReference type="PANTHER" id="PTHR24322">
    <property type="entry name" value="PKSB"/>
    <property type="match status" value="1"/>
</dbReference>
<dbReference type="Gene3D" id="3.40.50.720">
    <property type="entry name" value="NAD(P)-binding Rossmann-like Domain"/>
    <property type="match status" value="1"/>
</dbReference>
<proteinExistence type="inferred from homology"/>
<dbReference type="InterPro" id="IPR002347">
    <property type="entry name" value="SDR_fam"/>
</dbReference>
<organism evidence="5">
    <name type="scientific">Nocardia farcinica</name>
    <dbReference type="NCBI Taxonomy" id="37329"/>
    <lineage>
        <taxon>Bacteria</taxon>
        <taxon>Bacillati</taxon>
        <taxon>Actinomycetota</taxon>
        <taxon>Actinomycetes</taxon>
        <taxon>Mycobacteriales</taxon>
        <taxon>Nocardiaceae</taxon>
        <taxon>Nocardia</taxon>
    </lineage>
</organism>
<name>A0A449GP19_NOCFR</name>
<dbReference type="AlphaFoldDB" id="A0A449GP19"/>
<dbReference type="GO" id="GO:0050575">
    <property type="term" value="F:2-(S)-hydroxypropyl-CoM dehydrogenase activity"/>
    <property type="evidence" value="ECO:0007669"/>
    <property type="project" value="UniProtKB-EC"/>
</dbReference>
<dbReference type="SMART" id="SM00822">
    <property type="entry name" value="PKS_KR"/>
    <property type="match status" value="1"/>
</dbReference>
<evidence type="ECO:0000256" key="2">
    <source>
        <dbReference type="ARBA" id="ARBA00023002"/>
    </source>
</evidence>
<dbReference type="InterPro" id="IPR036291">
    <property type="entry name" value="NAD(P)-bd_dom_sf"/>
</dbReference>
<dbReference type="CDD" id="cd05233">
    <property type="entry name" value="SDR_c"/>
    <property type="match status" value="1"/>
</dbReference>
<dbReference type="InterPro" id="IPR020904">
    <property type="entry name" value="Sc_DH/Rdtase_CS"/>
</dbReference>
<dbReference type="InterPro" id="IPR057326">
    <property type="entry name" value="KR_dom"/>
</dbReference>
<dbReference type="PRINTS" id="PR00081">
    <property type="entry name" value="GDHRDH"/>
</dbReference>
<comment type="similarity">
    <text evidence="1 3">Belongs to the short-chain dehydrogenases/reductases (SDR) family.</text>
</comment>
<protein>
    <submittedName>
        <fullName evidence="5">2-(S)-hydroxypropyl-CoM dehydrogenase</fullName>
        <ecNumber evidence="5">1.1.1.269</ecNumber>
    </submittedName>
</protein>
<gene>
    <name evidence="5" type="primary">xecE</name>
    <name evidence="5" type="ORF">NCTC1935_05294</name>
</gene>
<feature type="domain" description="Ketoreductase" evidence="4">
    <location>
        <begin position="10"/>
        <end position="195"/>
    </location>
</feature>